<evidence type="ECO:0008006" key="5">
    <source>
        <dbReference type="Google" id="ProtNLM"/>
    </source>
</evidence>
<organism evidence="3 4">
    <name type="scientific">Ectocarpus siliculosus</name>
    <name type="common">Brown alga</name>
    <name type="synonym">Conferva siliculosa</name>
    <dbReference type="NCBI Taxonomy" id="2880"/>
    <lineage>
        <taxon>Eukaryota</taxon>
        <taxon>Sar</taxon>
        <taxon>Stramenopiles</taxon>
        <taxon>Ochrophyta</taxon>
        <taxon>PX clade</taxon>
        <taxon>Phaeophyceae</taxon>
        <taxon>Ectocarpales</taxon>
        <taxon>Ectocarpaceae</taxon>
        <taxon>Ectocarpus</taxon>
    </lineage>
</organism>
<keyword evidence="2" id="KW-0812">Transmembrane</keyword>
<dbReference type="OrthoDB" id="64880at2759"/>
<feature type="compositionally biased region" description="Basic and acidic residues" evidence="1">
    <location>
        <begin position="148"/>
        <end position="160"/>
    </location>
</feature>
<evidence type="ECO:0000313" key="3">
    <source>
        <dbReference type="EMBL" id="CBJ29488.1"/>
    </source>
</evidence>
<feature type="region of interest" description="Disordered" evidence="1">
    <location>
        <begin position="1"/>
        <end position="36"/>
    </location>
</feature>
<sequence>MRLSNGSQTFRRDSEGLLGRGEGPNETEPFLFQQGENDHDHPAEELSVHRIQVLARRCAFPFARRIPRVTKRRTGQVLLILWLCWIVAACIEWRAQHNLRRSRKQLVAFLQETTFYVVEEGRLSESWQSPLQRRLTLHVDGEPVVGGEARHGEEDSDRQRHSSNSSPVGVDRDLGRIRGGFSSAGYGDSEEMPSGGFSGGSQASRQHRERADEWLRQRRLRPQGSAEGHESCPLIYTVDAKTAKKHGLLLFQEELELLGTVTARLCRCLCHSPVVHTQDHPQGQRRTAFAAASDSGHKSAEAERPHRRLGVCEGEAHALMLEEMLKGANVVISGDSGWFYRWFESMQDAYARTCSHFSTRSTLGIPEGTVLRTVLTGTDMYEDSWFQLEGAAWRPFRHPIDAVRHGFNFMQYKLRQSQVGPLGKSTHTDLQPMMVTFDGCVRRNDAQSDGDDSRHGGRLLIVPEDV</sequence>
<dbReference type="Proteomes" id="UP000002630">
    <property type="component" value="Linkage Group LG12"/>
</dbReference>
<evidence type="ECO:0000256" key="2">
    <source>
        <dbReference type="SAM" id="Phobius"/>
    </source>
</evidence>
<dbReference type="EMBL" id="FN649737">
    <property type="protein sequence ID" value="CBJ29488.1"/>
    <property type="molecule type" value="Genomic_DNA"/>
</dbReference>
<keyword evidence="4" id="KW-1185">Reference proteome</keyword>
<keyword evidence="2" id="KW-0472">Membrane</keyword>
<feature type="transmembrane region" description="Helical" evidence="2">
    <location>
        <begin position="77"/>
        <end position="95"/>
    </location>
</feature>
<feature type="compositionally biased region" description="Basic and acidic residues" evidence="1">
    <location>
        <begin position="295"/>
        <end position="304"/>
    </location>
</feature>
<dbReference type="eggNOG" id="ENOG502STBM">
    <property type="taxonomic scope" value="Eukaryota"/>
</dbReference>
<name>D7FKU3_ECTSI</name>
<proteinExistence type="predicted"/>
<dbReference type="EMBL" id="FN648060">
    <property type="protein sequence ID" value="CBJ29488.1"/>
    <property type="molecule type" value="Genomic_DNA"/>
</dbReference>
<reference evidence="3 4" key="1">
    <citation type="journal article" date="2010" name="Nature">
        <title>The Ectocarpus genome and the independent evolution of multicellularity in brown algae.</title>
        <authorList>
            <person name="Cock J.M."/>
            <person name="Sterck L."/>
            <person name="Rouze P."/>
            <person name="Scornet D."/>
            <person name="Allen A.E."/>
            <person name="Amoutzias G."/>
            <person name="Anthouard V."/>
            <person name="Artiguenave F."/>
            <person name="Aury J.M."/>
            <person name="Badger J.H."/>
            <person name="Beszteri B."/>
            <person name="Billiau K."/>
            <person name="Bonnet E."/>
            <person name="Bothwell J.H."/>
            <person name="Bowler C."/>
            <person name="Boyen C."/>
            <person name="Brownlee C."/>
            <person name="Carrano C.J."/>
            <person name="Charrier B."/>
            <person name="Cho G.Y."/>
            <person name="Coelho S.M."/>
            <person name="Collen J."/>
            <person name="Corre E."/>
            <person name="Da Silva C."/>
            <person name="Delage L."/>
            <person name="Delaroque N."/>
            <person name="Dittami S.M."/>
            <person name="Doulbeau S."/>
            <person name="Elias M."/>
            <person name="Farnham G."/>
            <person name="Gachon C.M."/>
            <person name="Gschloessl B."/>
            <person name="Heesch S."/>
            <person name="Jabbari K."/>
            <person name="Jubin C."/>
            <person name="Kawai H."/>
            <person name="Kimura K."/>
            <person name="Kloareg B."/>
            <person name="Kupper F.C."/>
            <person name="Lang D."/>
            <person name="Le Bail A."/>
            <person name="Leblanc C."/>
            <person name="Lerouge P."/>
            <person name="Lohr M."/>
            <person name="Lopez P.J."/>
            <person name="Martens C."/>
            <person name="Maumus F."/>
            <person name="Michel G."/>
            <person name="Miranda-Saavedra D."/>
            <person name="Morales J."/>
            <person name="Moreau H."/>
            <person name="Motomura T."/>
            <person name="Nagasato C."/>
            <person name="Napoli C.A."/>
            <person name="Nelson D.R."/>
            <person name="Nyvall-Collen P."/>
            <person name="Peters A.F."/>
            <person name="Pommier C."/>
            <person name="Potin P."/>
            <person name="Poulain J."/>
            <person name="Quesneville H."/>
            <person name="Read B."/>
            <person name="Rensing S.A."/>
            <person name="Ritter A."/>
            <person name="Rousvoal S."/>
            <person name="Samanta M."/>
            <person name="Samson G."/>
            <person name="Schroeder D.C."/>
            <person name="Segurens B."/>
            <person name="Strittmatter M."/>
            <person name="Tonon T."/>
            <person name="Tregear J.W."/>
            <person name="Valentin K."/>
            <person name="von Dassow P."/>
            <person name="Yamagishi T."/>
            <person name="Van de Peer Y."/>
            <person name="Wincker P."/>
        </authorList>
    </citation>
    <scope>NUCLEOTIDE SEQUENCE [LARGE SCALE GENOMIC DNA]</scope>
    <source>
        <strain evidence="4">Ec32 / CCAP1310/4</strain>
    </source>
</reference>
<feature type="region of interest" description="Disordered" evidence="1">
    <location>
        <begin position="142"/>
        <end position="211"/>
    </location>
</feature>
<feature type="region of interest" description="Disordered" evidence="1">
    <location>
        <begin position="277"/>
        <end position="306"/>
    </location>
</feature>
<keyword evidence="2" id="KW-1133">Transmembrane helix</keyword>
<dbReference type="AlphaFoldDB" id="D7FKU3"/>
<evidence type="ECO:0000256" key="1">
    <source>
        <dbReference type="SAM" id="MobiDB-lite"/>
    </source>
</evidence>
<gene>
    <name evidence="3" type="ORF">Esi_0149_0017</name>
</gene>
<protein>
    <recommendedName>
        <fullName evidence="5">Transmembrane protein</fullName>
    </recommendedName>
</protein>
<accession>D7FKU3</accession>
<evidence type="ECO:0000313" key="4">
    <source>
        <dbReference type="Proteomes" id="UP000002630"/>
    </source>
</evidence>
<dbReference type="InParanoid" id="D7FKU3"/>